<feature type="region of interest" description="Disordered" evidence="1">
    <location>
        <begin position="73"/>
        <end position="404"/>
    </location>
</feature>
<gene>
    <name evidence="2" type="ORF">FHL15_008685</name>
</gene>
<feature type="compositionally biased region" description="Polar residues" evidence="1">
    <location>
        <begin position="77"/>
        <end position="86"/>
    </location>
</feature>
<evidence type="ECO:0000256" key="1">
    <source>
        <dbReference type="SAM" id="MobiDB-lite"/>
    </source>
</evidence>
<feature type="compositionally biased region" description="Basic and acidic residues" evidence="1">
    <location>
        <begin position="296"/>
        <end position="309"/>
    </location>
</feature>
<feature type="compositionally biased region" description="Polar residues" evidence="1">
    <location>
        <begin position="251"/>
        <end position="266"/>
    </location>
</feature>
<accession>A0A553HRD0</accession>
<dbReference type="OrthoDB" id="284473at2759"/>
<comment type="caution">
    <text evidence="2">The sequence shown here is derived from an EMBL/GenBank/DDBJ whole genome shotgun (WGS) entry which is preliminary data.</text>
</comment>
<reference evidence="3" key="1">
    <citation type="submission" date="2019-06" db="EMBL/GenBank/DDBJ databases">
        <title>Draft genome sequence of the griseofulvin-producing fungus Xylaria cubensis strain G536.</title>
        <authorList>
            <person name="Mead M.E."/>
            <person name="Raja H.A."/>
            <person name="Steenwyk J.L."/>
            <person name="Knowles S.L."/>
            <person name="Oberlies N.H."/>
            <person name="Rokas A."/>
        </authorList>
    </citation>
    <scope>NUCLEOTIDE SEQUENCE [LARGE SCALE GENOMIC DNA]</scope>
    <source>
        <strain evidence="3">G536</strain>
    </source>
</reference>
<feature type="compositionally biased region" description="Polar residues" evidence="1">
    <location>
        <begin position="372"/>
        <end position="389"/>
    </location>
</feature>
<feature type="compositionally biased region" description="Basic and acidic residues" evidence="1">
    <location>
        <begin position="478"/>
        <end position="487"/>
    </location>
</feature>
<proteinExistence type="predicted"/>
<dbReference type="EMBL" id="VFLP01000055">
    <property type="protein sequence ID" value="TRX90516.1"/>
    <property type="molecule type" value="Genomic_DNA"/>
</dbReference>
<evidence type="ECO:0000313" key="3">
    <source>
        <dbReference type="Proteomes" id="UP000319160"/>
    </source>
</evidence>
<protein>
    <submittedName>
        <fullName evidence="2">Uncharacterized protein</fullName>
    </submittedName>
</protein>
<sequence length="754" mass="83649">MEPAATSIKSLAEHVLPKQPYYLSLSPTRRYRVHPDEKRLDEQDIRPLQYTTLVGGEADRGVLITRAYFSVREEPSASCNAPTPTTLKVDPNKPRKKVSLKDYKNKKVEGDSPQKIEEKEKEKPNGLSTIKEKEEPKKPAESVPKEMESRRDVKNVRANLKVEATRRRSPSPERRKRVAEVDEGSKPIKRAKVEDAVSNGTAPRPSKEVNSQKPMRSISSGKTEAKDTKISPAGNGRPASSNSAVRAGSPRYNSQVNGHGKTSSGQLLHKRAISNGEPVSRAVPRLLSPLYIADLSMDKSSDTIKESTSESRPSPKKKPMESSSLKPQPKRLREDREPSPSAKKRKVLPPLLSPTLPPIVMNELARIEKKSGTPSKEATLKNSQTSDSSVIVKKPAKSTREDTIHVDNKREEPAQYIVTMKYKKRHAKTIERLLNLPSGGKKKAEGLKREDQPPRESSGSVEPGTARKRPRTTTETSEALKRPKIPDILRPSTPPKQSTAMTRITSNSSQVGTPGATNGLTPSTHLSADKRRELIPPEKLSRAQRLHALHKFYMQLGTKLKHQRDAAMKTPGIQDREHQNAVAVGLQSILSYMHAVKFQSDAFDLDKIPRRLTSWKEVLELFRIARMDCSKNAQLFALLLRIQAICFNFAVRSLWTLPNGADAAGVLLSYVKEEAETWRSADQARRKLGAYDGGPNSSDGGAVGKLIDRLGPWSTPEDAIPISLEVMRNVFYIDWKPNDDLVKVGRPVVNGATG</sequence>
<name>A0A553HRD0_9PEZI</name>
<evidence type="ECO:0000313" key="2">
    <source>
        <dbReference type="EMBL" id="TRX90516.1"/>
    </source>
</evidence>
<feature type="compositionally biased region" description="Basic and acidic residues" evidence="1">
    <location>
        <begin position="442"/>
        <end position="454"/>
    </location>
</feature>
<dbReference type="Proteomes" id="UP000319160">
    <property type="component" value="Unassembled WGS sequence"/>
</dbReference>
<keyword evidence="3" id="KW-1185">Reference proteome</keyword>
<feature type="compositionally biased region" description="Basic and acidic residues" evidence="1">
    <location>
        <begin position="99"/>
        <end position="155"/>
    </location>
</feature>
<feature type="compositionally biased region" description="Polar residues" evidence="1">
    <location>
        <begin position="208"/>
        <end position="222"/>
    </location>
</feature>
<feature type="region of interest" description="Disordered" evidence="1">
    <location>
        <begin position="430"/>
        <end position="526"/>
    </location>
</feature>
<dbReference type="STRING" id="2512241.A0A553HRD0"/>
<dbReference type="AlphaFoldDB" id="A0A553HRD0"/>
<feature type="compositionally biased region" description="Basic and acidic residues" evidence="1">
    <location>
        <begin position="163"/>
        <end position="195"/>
    </location>
</feature>
<organism evidence="2 3">
    <name type="scientific">Xylaria flabelliformis</name>
    <dbReference type="NCBI Taxonomy" id="2512241"/>
    <lineage>
        <taxon>Eukaryota</taxon>
        <taxon>Fungi</taxon>
        <taxon>Dikarya</taxon>
        <taxon>Ascomycota</taxon>
        <taxon>Pezizomycotina</taxon>
        <taxon>Sordariomycetes</taxon>
        <taxon>Xylariomycetidae</taxon>
        <taxon>Xylariales</taxon>
        <taxon>Xylariaceae</taxon>
        <taxon>Xylaria</taxon>
    </lineage>
</organism>
<feature type="compositionally biased region" description="Polar residues" evidence="1">
    <location>
        <begin position="495"/>
        <end position="526"/>
    </location>
</feature>